<dbReference type="Pfam" id="PF00561">
    <property type="entry name" value="Abhydrolase_1"/>
    <property type="match status" value="1"/>
</dbReference>
<reference evidence="7 8" key="1">
    <citation type="submission" date="2019-10" db="EMBL/GenBank/DDBJ databases">
        <title>Streptomyces smaragdinus sp. nov. and Streptomyces fabii sp. nov., isolated from the gut of fungus growing-termite Macrotermes natalensis.</title>
        <authorList>
            <person name="Schwitalla J."/>
            <person name="Benndorf R."/>
            <person name="Martin K."/>
            <person name="De Beer W."/>
            <person name="Kaster A.-K."/>
            <person name="Vollmers J."/>
            <person name="Poulsen M."/>
            <person name="Beemelmanns C."/>
        </authorList>
    </citation>
    <scope>NUCLEOTIDE SEQUENCE [LARGE SCALE GENOMIC DNA]</scope>
    <source>
        <strain evidence="7 8">RB5</strain>
    </source>
</reference>
<dbReference type="PROSITE" id="PS51257">
    <property type="entry name" value="PROKAR_LIPOPROTEIN"/>
    <property type="match status" value="1"/>
</dbReference>
<evidence type="ECO:0008006" key="9">
    <source>
        <dbReference type="Google" id="ProtNLM"/>
    </source>
</evidence>
<evidence type="ECO:0000256" key="1">
    <source>
        <dbReference type="ARBA" id="ARBA00010088"/>
    </source>
</evidence>
<evidence type="ECO:0000259" key="6">
    <source>
        <dbReference type="Pfam" id="PF08386"/>
    </source>
</evidence>
<protein>
    <recommendedName>
        <fullName evidence="9">Alpha/beta hydrolase</fullName>
    </recommendedName>
</protein>
<evidence type="ECO:0000313" key="7">
    <source>
        <dbReference type="EMBL" id="MQY16096.1"/>
    </source>
</evidence>
<keyword evidence="2 4" id="KW-0732">Signal</keyword>
<feature type="signal peptide" evidence="4">
    <location>
        <begin position="1"/>
        <end position="27"/>
    </location>
</feature>
<dbReference type="RefSeq" id="WP_153456881.1">
    <property type="nucleotide sequence ID" value="NZ_WEGJ01000044.1"/>
</dbReference>
<dbReference type="Gene3D" id="3.40.50.1820">
    <property type="entry name" value="alpha/beta hydrolase"/>
    <property type="match status" value="1"/>
</dbReference>
<dbReference type="GO" id="GO:0016787">
    <property type="term" value="F:hydrolase activity"/>
    <property type="evidence" value="ECO:0007669"/>
    <property type="project" value="UniProtKB-KW"/>
</dbReference>
<evidence type="ECO:0000256" key="3">
    <source>
        <dbReference type="ARBA" id="ARBA00022801"/>
    </source>
</evidence>
<dbReference type="EMBL" id="WEGJ01000044">
    <property type="protein sequence ID" value="MQY16096.1"/>
    <property type="molecule type" value="Genomic_DNA"/>
</dbReference>
<comment type="similarity">
    <text evidence="1">Belongs to the peptidase S33 family.</text>
</comment>
<name>A0A7K0CRI1_9ACTN</name>
<dbReference type="OrthoDB" id="9796770at2"/>
<dbReference type="Pfam" id="PF08386">
    <property type="entry name" value="Abhydrolase_4"/>
    <property type="match status" value="1"/>
</dbReference>
<dbReference type="InterPro" id="IPR051601">
    <property type="entry name" value="Serine_prot/Carboxylest_S33"/>
</dbReference>
<keyword evidence="8" id="KW-1185">Reference proteome</keyword>
<dbReference type="PANTHER" id="PTHR43248:SF29">
    <property type="entry name" value="TRIPEPTIDYL AMINOPEPTIDASE"/>
    <property type="match status" value="1"/>
</dbReference>
<dbReference type="InterPro" id="IPR000073">
    <property type="entry name" value="AB_hydrolase_1"/>
</dbReference>
<gene>
    <name evidence="7" type="ORF">SRB5_62880</name>
</gene>
<dbReference type="InterPro" id="IPR013595">
    <property type="entry name" value="Pept_S33_TAP-like_C"/>
</dbReference>
<comment type="caution">
    <text evidence="7">The sequence shown here is derived from an EMBL/GenBank/DDBJ whole genome shotgun (WGS) entry which is preliminary data.</text>
</comment>
<evidence type="ECO:0000256" key="2">
    <source>
        <dbReference type="ARBA" id="ARBA00022729"/>
    </source>
</evidence>
<dbReference type="AlphaFoldDB" id="A0A7K0CRI1"/>
<evidence type="ECO:0000256" key="4">
    <source>
        <dbReference type="SAM" id="SignalP"/>
    </source>
</evidence>
<feature type="domain" description="Peptidase S33 tripeptidyl aminopeptidase-like C-terminal" evidence="6">
    <location>
        <begin position="320"/>
        <end position="405"/>
    </location>
</feature>
<evidence type="ECO:0000259" key="5">
    <source>
        <dbReference type="Pfam" id="PF00561"/>
    </source>
</evidence>
<evidence type="ECO:0000313" key="8">
    <source>
        <dbReference type="Proteomes" id="UP000466345"/>
    </source>
</evidence>
<accession>A0A7K0CRI1</accession>
<feature type="domain" description="AB hydrolase-1" evidence="5">
    <location>
        <begin position="84"/>
        <end position="243"/>
    </location>
</feature>
<keyword evidence="3" id="KW-0378">Hydrolase</keyword>
<feature type="chain" id="PRO_5029888950" description="Alpha/beta hydrolase" evidence="4">
    <location>
        <begin position="28"/>
        <end position="418"/>
    </location>
</feature>
<dbReference type="InterPro" id="IPR029058">
    <property type="entry name" value="AB_hydrolase_fold"/>
</dbReference>
<organism evidence="7 8">
    <name type="scientific">Streptomyces smaragdinus</name>
    <dbReference type="NCBI Taxonomy" id="2585196"/>
    <lineage>
        <taxon>Bacteria</taxon>
        <taxon>Bacillati</taxon>
        <taxon>Actinomycetota</taxon>
        <taxon>Actinomycetes</taxon>
        <taxon>Kitasatosporales</taxon>
        <taxon>Streptomycetaceae</taxon>
        <taxon>Streptomyces</taxon>
    </lineage>
</organism>
<dbReference type="Proteomes" id="UP000466345">
    <property type="component" value="Unassembled WGS sequence"/>
</dbReference>
<proteinExistence type="inferred from homology"/>
<dbReference type="SUPFAM" id="SSF53474">
    <property type="entry name" value="alpha/beta-Hydrolases"/>
    <property type="match status" value="1"/>
</dbReference>
<dbReference type="PANTHER" id="PTHR43248">
    <property type="entry name" value="2-SUCCINYL-6-HYDROXY-2,4-CYCLOHEXADIENE-1-CARBOXYLATE SYNTHASE"/>
    <property type="match status" value="1"/>
</dbReference>
<sequence length="418" mass="44339">MRVSLRPLLAGVLLALSACGTTPPPPAFEPPPAATGEWWPCPLTGMARRECTRVTVPVGPPHAESISLAVTRLPARRPARRIGALVLLPGGPGLSGLQEALAATVEYPPALRDRFDIVGVDMRGVGRSSPVDCGEPIGPLDGLRDAPDLSAADVDAVDAQVRDYVEYCRIQHGELIGRLGSRVLVRDLEAVREALGEERISLLAHSYGTLPGQLYLASHPDRVRSAVFDGVLDPARSGPAMALRTVHSREELDAEQVPVPQSRRIPADVRAAFRELAPGGPSLALFLGRHCADFTWPSSVGGLLRWLESRSGEPRWRLNTVARDYAACVHWPEHEPPPPGAVWPAGGGVRPLLIGSEGDIRTPLAGAERVAERFDAPLVTVGGGRHGLVGHGSACAERAAVAYLSGRSGLGAGDRVRC</sequence>